<evidence type="ECO:0008006" key="2">
    <source>
        <dbReference type="Google" id="ProtNLM"/>
    </source>
</evidence>
<dbReference type="Gene3D" id="2.130.10.10">
    <property type="entry name" value="YVTN repeat-like/Quinoprotein amine dehydrogenase"/>
    <property type="match status" value="1"/>
</dbReference>
<protein>
    <recommendedName>
        <fullName evidence="2">Photosynthesis system II assembly factor Ycf48/Hcf136-like domain-containing protein</fullName>
    </recommendedName>
</protein>
<reference evidence="1" key="1">
    <citation type="submission" date="2017-02" db="EMBL/GenBank/DDBJ databases">
        <authorList>
            <person name="Regsiter A."/>
            <person name="William W."/>
        </authorList>
    </citation>
    <scope>NUCLEOTIDE SEQUENCE</scope>
    <source>
        <strain evidence="1">Bib</strain>
    </source>
</reference>
<dbReference type="SUPFAM" id="SSF110296">
    <property type="entry name" value="Oligoxyloglucan reducing end-specific cellobiohydrolase"/>
    <property type="match status" value="2"/>
</dbReference>
<dbReference type="AlphaFoldDB" id="A0A3P3XLI9"/>
<evidence type="ECO:0000313" key="1">
    <source>
        <dbReference type="EMBL" id="SLM15567.1"/>
    </source>
</evidence>
<dbReference type="InterPro" id="IPR015943">
    <property type="entry name" value="WD40/YVTN_repeat-like_dom_sf"/>
</dbReference>
<name>A0A3P3XLI9_9SPIR</name>
<accession>A0A3P3XLI9</accession>
<dbReference type="EMBL" id="FWDM01000037">
    <property type="protein sequence ID" value="SLM15567.1"/>
    <property type="molecule type" value="Genomic_DNA"/>
</dbReference>
<sequence length="486" mass="52180">MSEESGFFTSVAGDRKYTAQFMNEKLHEAMQRAEGVVRHADGELMVSTDGSLSVDVAAGVALKGGVYYKNPAGLHLALAAPTLGTQRWDRLAVRIDRMRRTMQAVVIQGSEGSDPVVPAYNPSDDIPLAKVLVNRVEDPPVVTVADEREFRPLFLTDRNSLDDLGEGEVYGRVLKEKAEALNAGQAGLSFRQFGFVSRPWSAAQIECALLPLGSGTLFVGRSDTTKLSYSTDSGISWADVAGITIDNKIMSIVFTGSSYLAAGGSPARIFRGSPMGTWSKVFEDTTQEFVSALVVLSPLQILAACGDKIYASTNGGSSWSQRGTLPGSYLMTAMANLGNGVLLAAGFSTDKIWRSTDSGATWTAVKTTDCYEKRPGFIQQVGNGVVLLGYNDGGLLYRSTDWGLTWDSGRQVAEGGLFTGILADGEMLYLPQGKALYESADFGQSWSLKYPCANYDSIVALGKDSDGNIITLGYQSHLYWGYPVAA</sequence>
<gene>
    <name evidence="1" type="ORF">SPIROBIBN47_50063</name>
</gene>
<proteinExistence type="predicted"/>
<dbReference type="CDD" id="cd15482">
    <property type="entry name" value="Sialidase_non-viral"/>
    <property type="match status" value="1"/>
</dbReference>
<organism evidence="1">
    <name type="scientific">uncultured spirochete</name>
    <dbReference type="NCBI Taxonomy" id="156406"/>
    <lineage>
        <taxon>Bacteria</taxon>
        <taxon>Pseudomonadati</taxon>
        <taxon>Spirochaetota</taxon>
        <taxon>Spirochaetia</taxon>
        <taxon>Spirochaetales</taxon>
        <taxon>environmental samples</taxon>
    </lineage>
</organism>